<dbReference type="Gene3D" id="3.90.226.10">
    <property type="entry name" value="2-enoyl-CoA Hydratase, Chain A, domain 1"/>
    <property type="match status" value="1"/>
</dbReference>
<proteinExistence type="inferred from homology"/>
<accession>A0A7L9FI76</accession>
<evidence type="ECO:0000259" key="6">
    <source>
        <dbReference type="Pfam" id="PF01343"/>
    </source>
</evidence>
<dbReference type="CDD" id="cd07023">
    <property type="entry name" value="S49_Sppa_N_C"/>
    <property type="match status" value="1"/>
</dbReference>
<feature type="transmembrane region" description="Helical" evidence="5">
    <location>
        <begin position="15"/>
        <end position="34"/>
    </location>
</feature>
<dbReference type="Proteomes" id="UP000594121">
    <property type="component" value="Chromosome"/>
</dbReference>
<keyword evidence="5" id="KW-0472">Membrane</keyword>
<dbReference type="GeneID" id="59149763"/>
<dbReference type="EMBL" id="CP062310">
    <property type="protein sequence ID" value="QOJ78626.1"/>
    <property type="molecule type" value="Genomic_DNA"/>
</dbReference>
<dbReference type="RefSeq" id="WP_192818598.1">
    <property type="nucleotide sequence ID" value="NZ_CP062310.1"/>
</dbReference>
<evidence type="ECO:0000256" key="4">
    <source>
        <dbReference type="ARBA" id="ARBA00022825"/>
    </source>
</evidence>
<evidence type="ECO:0000313" key="7">
    <source>
        <dbReference type="EMBL" id="QOJ78626.1"/>
    </source>
</evidence>
<organism evidence="7 8">
    <name type="scientific">Infirmifilum lucidum</name>
    <dbReference type="NCBI Taxonomy" id="2776706"/>
    <lineage>
        <taxon>Archaea</taxon>
        <taxon>Thermoproteota</taxon>
        <taxon>Thermoprotei</taxon>
        <taxon>Thermofilales</taxon>
        <taxon>Thermofilaceae</taxon>
        <taxon>Infirmifilum</taxon>
    </lineage>
</organism>
<sequence>MSQQPIARKGVRQKLPLLLIAAAVVAGVLLSVFYSTQQVALTPRIAKIVITGPITYPTSSLFGASVGVEEYIKLVKQAEDDPTVKAVVLVFDSPGGTVSASYDLYTAVKELASKKVVVSYARGTLASGAYMAACPSARIYASPSSLIGSIGVYASVLSVEGLLGKLGVRVYTVKTGELKDIGSPYRNMTAEDLRVMQEIVDEYFSLFKSIVLEGRKNVSSEAFTGRPYGPQEALKAGLIDGITTFEEALNKTRELAGLPPYAPVVELKPPQPGLLSLLFGALGSRTPLSVPSVVYLAMWPEPQYIVLP</sequence>
<keyword evidence="5" id="KW-0812">Transmembrane</keyword>
<evidence type="ECO:0000256" key="5">
    <source>
        <dbReference type="SAM" id="Phobius"/>
    </source>
</evidence>
<keyword evidence="3" id="KW-0378">Hydrolase</keyword>
<reference evidence="7 8" key="1">
    <citation type="submission" date="2020-10" db="EMBL/GenBank/DDBJ databases">
        <title>Thermofilum lucidum 3507LT sp. nov. a novel member of Thermofilaceae family isolated from Chile hot spring, and proposal of description order Thermofilales.</title>
        <authorList>
            <person name="Zayulina K.S."/>
            <person name="Elcheninov A.G."/>
            <person name="Toshchakov S.V."/>
            <person name="Kublanov I.V."/>
        </authorList>
    </citation>
    <scope>NUCLEOTIDE SEQUENCE [LARGE SCALE GENOMIC DNA]</scope>
    <source>
        <strain evidence="7 8">3507LT</strain>
    </source>
</reference>
<evidence type="ECO:0000256" key="1">
    <source>
        <dbReference type="ARBA" id="ARBA00008683"/>
    </source>
</evidence>
<name>A0A7L9FI76_9CREN</name>
<keyword evidence="5" id="KW-1133">Transmembrane helix</keyword>
<dbReference type="InterPro" id="IPR004635">
    <property type="entry name" value="Pept_S49_SppA"/>
</dbReference>
<keyword evidence="8" id="KW-1185">Reference proteome</keyword>
<protein>
    <submittedName>
        <fullName evidence="7">Signal peptide peptidase SppA</fullName>
    </submittedName>
</protein>
<dbReference type="GO" id="GO:0006508">
    <property type="term" value="P:proteolysis"/>
    <property type="evidence" value="ECO:0007669"/>
    <property type="project" value="UniProtKB-KW"/>
</dbReference>
<dbReference type="PANTHER" id="PTHR42987:SF4">
    <property type="entry name" value="PROTEASE SOHB-RELATED"/>
    <property type="match status" value="1"/>
</dbReference>
<comment type="similarity">
    <text evidence="1">Belongs to the peptidase S49 family.</text>
</comment>
<evidence type="ECO:0000256" key="2">
    <source>
        <dbReference type="ARBA" id="ARBA00022670"/>
    </source>
</evidence>
<dbReference type="GO" id="GO:0008236">
    <property type="term" value="F:serine-type peptidase activity"/>
    <property type="evidence" value="ECO:0007669"/>
    <property type="project" value="UniProtKB-KW"/>
</dbReference>
<dbReference type="InterPro" id="IPR029045">
    <property type="entry name" value="ClpP/crotonase-like_dom_sf"/>
</dbReference>
<dbReference type="KEGG" id="thel:IG193_07665"/>
<dbReference type="InterPro" id="IPR002142">
    <property type="entry name" value="Peptidase_S49"/>
</dbReference>
<dbReference type="Gene3D" id="6.20.330.10">
    <property type="match status" value="1"/>
</dbReference>
<gene>
    <name evidence="7" type="primary">sppA</name>
    <name evidence="7" type="ORF">IG193_07665</name>
</gene>
<dbReference type="AlphaFoldDB" id="A0A7L9FI76"/>
<dbReference type="InParanoid" id="A0A7L9FI76"/>
<dbReference type="NCBIfam" id="TIGR00706">
    <property type="entry name" value="SppA_dom"/>
    <property type="match status" value="1"/>
</dbReference>
<keyword evidence="2" id="KW-0645">Protease</keyword>
<feature type="domain" description="Peptidase S49" evidence="6">
    <location>
        <begin position="111"/>
        <end position="258"/>
    </location>
</feature>
<dbReference type="InterPro" id="IPR047272">
    <property type="entry name" value="S49_SppA_C"/>
</dbReference>
<evidence type="ECO:0000256" key="3">
    <source>
        <dbReference type="ARBA" id="ARBA00022801"/>
    </source>
</evidence>
<evidence type="ECO:0000313" key="8">
    <source>
        <dbReference type="Proteomes" id="UP000594121"/>
    </source>
</evidence>
<keyword evidence="4" id="KW-0720">Serine protease</keyword>
<dbReference type="SUPFAM" id="SSF52096">
    <property type="entry name" value="ClpP/crotonase"/>
    <property type="match status" value="1"/>
</dbReference>
<dbReference type="PANTHER" id="PTHR42987">
    <property type="entry name" value="PEPTIDASE S49"/>
    <property type="match status" value="1"/>
</dbReference>
<dbReference type="Pfam" id="PF01343">
    <property type="entry name" value="Peptidase_S49"/>
    <property type="match status" value="1"/>
</dbReference>